<dbReference type="GO" id="GO:0009707">
    <property type="term" value="C:chloroplast outer membrane"/>
    <property type="evidence" value="ECO:0007669"/>
    <property type="project" value="UniProtKB-SubCell"/>
</dbReference>
<evidence type="ECO:0000313" key="20">
    <source>
        <dbReference type="Proteomes" id="UP000660262"/>
    </source>
</evidence>
<evidence type="ECO:0000256" key="3">
    <source>
        <dbReference type="ARBA" id="ARBA00022528"/>
    </source>
</evidence>
<feature type="region of interest" description="Disordered" evidence="17">
    <location>
        <begin position="420"/>
        <end position="458"/>
    </location>
</feature>
<comment type="similarity">
    <text evidence="16">Belongs to the TRAFAC class TrmE-Era-EngA-EngB-Septin-like GTPase superfamily. AIG1/Toc34/Toc159-like paraseptin GTPase family. TOC159 subfamily.</text>
</comment>
<evidence type="ECO:0000256" key="5">
    <source>
        <dbReference type="ARBA" id="ARBA00022692"/>
    </source>
</evidence>
<dbReference type="GO" id="GO:0046872">
    <property type="term" value="F:metal ion binding"/>
    <property type="evidence" value="ECO:0007669"/>
    <property type="project" value="UniProtKB-KW"/>
</dbReference>
<evidence type="ECO:0000256" key="15">
    <source>
        <dbReference type="ARBA" id="ARBA00023766"/>
    </source>
</evidence>
<dbReference type="InterPro" id="IPR027417">
    <property type="entry name" value="P-loop_NTPase"/>
</dbReference>
<dbReference type="InterPro" id="IPR006703">
    <property type="entry name" value="G_AIG1"/>
</dbReference>
<evidence type="ECO:0000256" key="7">
    <source>
        <dbReference type="ARBA" id="ARBA00022741"/>
    </source>
</evidence>
<feature type="compositionally biased region" description="Low complexity" evidence="17">
    <location>
        <begin position="336"/>
        <end position="359"/>
    </location>
</feature>
<keyword evidence="3" id="KW-0150">Chloroplast</keyword>
<evidence type="ECO:0000256" key="16">
    <source>
        <dbReference type="ARBA" id="ARBA00023775"/>
    </source>
</evidence>
<dbReference type="Pfam" id="PF11886">
    <property type="entry name" value="TOC159_MAD"/>
    <property type="match status" value="1"/>
</dbReference>
<evidence type="ECO:0000256" key="11">
    <source>
        <dbReference type="ARBA" id="ARBA00022927"/>
    </source>
</evidence>
<evidence type="ECO:0000256" key="2">
    <source>
        <dbReference type="ARBA" id="ARBA00022448"/>
    </source>
</evidence>
<dbReference type="SUPFAM" id="SSF52540">
    <property type="entry name" value="P-loop containing nucleoside triphosphate hydrolases"/>
    <property type="match status" value="1"/>
</dbReference>
<organism evidence="19 20">
    <name type="scientific">Pycnococcus provasolii</name>
    <dbReference type="NCBI Taxonomy" id="41880"/>
    <lineage>
        <taxon>Eukaryota</taxon>
        <taxon>Viridiplantae</taxon>
        <taxon>Chlorophyta</taxon>
        <taxon>Pseudoscourfieldiophyceae</taxon>
        <taxon>Pseudoscourfieldiales</taxon>
        <taxon>Pycnococcaceae</taxon>
        <taxon>Pycnococcus</taxon>
    </lineage>
</organism>
<sequence length="1125" mass="123257">MKKIEEEGNMAINPTRYPPPFSNKMPPLRPGEFFSYPQSHWGFPRCFSLSRLWNPEMFPHKRGSPEPPPSRTSVGIPVLEHVNTHVSLAPAPPASSSMGSPHSMSSYLDSIRKFYGGEAAEEGAADNNATEGGNEDSVGGSASDSDSDSIPFSDSENSGEGSDSDVDYTISAPVRSQDARVFTSSSSEEVSEDGSSSEEEEEVDVDVDVDDDFDDEEEASEESASISASEISSSVDTATTTTTTKTENASVPENIESGAVTSSKSTIMEPEQQQQQQQQEDMPPPTEQPTETAEEPPKQEEQQQPSEPTTRTYAAATATGGGSGGGSSMPSLPTVQRPRPTASAAAAAAPTQTQEVVAASQTQQQRSNDPRLSELHTYMRDLRIKWMRIASRLGKNDRHSVVAQVLYRINLAEERIADKLTRAPGTQPTPRRGPAQAVESFKPDTGERAEATELENTQGESAKLGVTITILMLGKAGTGKTETLRALLAEDPNADVPSADASGDGTSKPYVATGTVKGIELRVIDTPGLRTGAGDAATNQNNLRKVKTLTKKYKPDIVLYFDRHDIPSPNVAADVPLLWAITETFGSSLWYHAILVFTHAASMPPENNGQQIQYDLYKQRRTQISQNLVRQLSGNPGLMNPVSCVENSPKVRRNRAGEACLPDGTAWLPYLLLLISGSALLADANAKLQIWNLRNENEVGYGKLLDGEGGGVRGLLKRFGPRVLAGHVMKKVRGILMIHDKDSGGLNPLQRLMRQQQPPPMPFLLSNLITSRKPKKRDEGMLDKPPKSVLANMKVADRANLLKDIREQKEQELLESDEKITVPAPDTPMPPTFDAENLNAHRYRHLEGFQRWQFRPILDQQAYDHEDGVEGVTLDRMYNGFSLPDTLGGRRRWPCSLSGQLQKDKKSYSLTLDGEGTVHYGLDGEKGRASTTYGFDLQTVGDKEMLRTVRADARYKIMQGLKMGLGGNMCELRGQNYGYKAEARLRPMSWAKFNVAAGMMKSRVDKIPDAHGMNLELLLRSPLQTDTRDDEPQKKNDPFQLAMSASFMKWRNEVAKGMNINGQMLASSLIPDEYVGDTLVGMKFNLNSRSTGQLTMRLSSQESNKLGYAAVMPLVIALWGRITDP</sequence>
<keyword evidence="10" id="KW-0460">Magnesium</keyword>
<evidence type="ECO:0000256" key="9">
    <source>
        <dbReference type="ARBA" id="ARBA00022805"/>
    </source>
</evidence>
<evidence type="ECO:0000256" key="12">
    <source>
        <dbReference type="ARBA" id="ARBA00022989"/>
    </source>
</evidence>
<gene>
    <name evidence="19" type="ORF">PPROV_000989300</name>
</gene>
<feature type="compositionally biased region" description="Low complexity" evidence="17">
    <location>
        <begin position="269"/>
        <end position="281"/>
    </location>
</feature>
<evidence type="ECO:0000256" key="8">
    <source>
        <dbReference type="ARBA" id="ARBA00022801"/>
    </source>
</evidence>
<evidence type="ECO:0000313" key="19">
    <source>
        <dbReference type="EMBL" id="GHP11163.1"/>
    </source>
</evidence>
<evidence type="ECO:0000256" key="17">
    <source>
        <dbReference type="SAM" id="MobiDB-lite"/>
    </source>
</evidence>
<evidence type="ECO:0000259" key="18">
    <source>
        <dbReference type="PROSITE" id="PS51720"/>
    </source>
</evidence>
<keyword evidence="2" id="KW-0813">Transport</keyword>
<evidence type="ECO:0000256" key="10">
    <source>
        <dbReference type="ARBA" id="ARBA00022842"/>
    </source>
</evidence>
<feature type="compositionally biased region" description="Low complexity" evidence="17">
    <location>
        <begin position="222"/>
        <end position="246"/>
    </location>
</feature>
<dbReference type="GO" id="GO:0005525">
    <property type="term" value="F:GTP binding"/>
    <property type="evidence" value="ECO:0007669"/>
    <property type="project" value="UniProtKB-KW"/>
</dbReference>
<keyword evidence="14" id="KW-0472">Membrane</keyword>
<dbReference type="PROSITE" id="PS51720">
    <property type="entry name" value="G_AIG1"/>
    <property type="match status" value="1"/>
</dbReference>
<keyword evidence="4" id="KW-0934">Plastid</keyword>
<evidence type="ECO:0000256" key="4">
    <source>
        <dbReference type="ARBA" id="ARBA00022640"/>
    </source>
</evidence>
<accession>A0A830HWN8</accession>
<dbReference type="PANTHER" id="PTHR10903">
    <property type="entry name" value="GTPASE, IMAP FAMILY MEMBER-RELATED"/>
    <property type="match status" value="1"/>
</dbReference>
<keyword evidence="9" id="KW-1002">Plastid outer membrane</keyword>
<keyword evidence="8" id="KW-0378">Hydrolase</keyword>
<reference evidence="19" key="1">
    <citation type="submission" date="2020-10" db="EMBL/GenBank/DDBJ databases">
        <title>Unveiling of a novel bifunctional photoreceptor, Dualchrome1, isolated from a cosmopolitan green alga.</title>
        <authorList>
            <person name="Suzuki S."/>
            <person name="Kawachi M."/>
        </authorList>
    </citation>
    <scope>NUCLEOTIDE SEQUENCE</scope>
    <source>
        <strain evidence="19">NIES 2893</strain>
    </source>
</reference>
<feature type="domain" description="AIG1-type G" evidence="18">
    <location>
        <begin position="465"/>
        <end position="698"/>
    </location>
</feature>
<dbReference type="Pfam" id="PF04548">
    <property type="entry name" value="AIG1"/>
    <property type="match status" value="1"/>
</dbReference>
<feature type="compositionally biased region" description="Low complexity" evidence="17">
    <location>
        <begin position="302"/>
        <end position="318"/>
    </location>
</feature>
<dbReference type="GO" id="GO:0016787">
    <property type="term" value="F:hydrolase activity"/>
    <property type="evidence" value="ECO:0007669"/>
    <property type="project" value="UniProtKB-KW"/>
</dbReference>
<feature type="compositionally biased region" description="Basic and acidic residues" evidence="17">
    <location>
        <begin position="441"/>
        <end position="451"/>
    </location>
</feature>
<comment type="caution">
    <text evidence="19">The sequence shown here is derived from an EMBL/GenBank/DDBJ whole genome shotgun (WGS) entry which is preliminary data.</text>
</comment>
<feature type="region of interest" description="Disordered" evidence="17">
    <location>
        <begin position="1"/>
        <end position="24"/>
    </location>
</feature>
<protein>
    <recommendedName>
        <fullName evidence="18">AIG1-type G domain-containing protein</fullName>
    </recommendedName>
</protein>
<evidence type="ECO:0000256" key="6">
    <source>
        <dbReference type="ARBA" id="ARBA00022723"/>
    </source>
</evidence>
<evidence type="ECO:0000256" key="13">
    <source>
        <dbReference type="ARBA" id="ARBA00023134"/>
    </source>
</evidence>
<proteinExistence type="inferred from homology"/>
<dbReference type="Gene3D" id="3.40.50.300">
    <property type="entry name" value="P-loop containing nucleotide triphosphate hydrolases"/>
    <property type="match status" value="1"/>
</dbReference>
<dbReference type="InterPro" id="IPR045058">
    <property type="entry name" value="GIMA/IAN/Toc"/>
</dbReference>
<evidence type="ECO:0000256" key="1">
    <source>
        <dbReference type="ARBA" id="ARBA00001946"/>
    </source>
</evidence>
<keyword evidence="7" id="KW-0547">Nucleotide-binding</keyword>
<dbReference type="OrthoDB" id="8954335at2759"/>
<feature type="region of interest" description="Disordered" evidence="17">
    <location>
        <begin position="122"/>
        <end position="373"/>
    </location>
</feature>
<dbReference type="InterPro" id="IPR024283">
    <property type="entry name" value="TOC159_MAD"/>
</dbReference>
<keyword evidence="20" id="KW-1185">Reference proteome</keyword>
<evidence type="ECO:0000256" key="14">
    <source>
        <dbReference type="ARBA" id="ARBA00023136"/>
    </source>
</evidence>
<keyword evidence="11" id="KW-0653">Protein transport</keyword>
<keyword evidence="5" id="KW-0812">Transmembrane</keyword>
<keyword evidence="12" id="KW-1133">Transmembrane helix</keyword>
<dbReference type="AlphaFoldDB" id="A0A830HWN8"/>
<keyword evidence="13" id="KW-0342">GTP-binding</keyword>
<comment type="subcellular location">
    <subcellularLocation>
        <location evidence="15">Plastid</location>
        <location evidence="15">Chloroplast outer membrane</location>
        <topology evidence="15">Single-pass membrane protein</topology>
    </subcellularLocation>
</comment>
<name>A0A830HWN8_9CHLO</name>
<dbReference type="EMBL" id="BNJQ01000033">
    <property type="protein sequence ID" value="GHP11163.1"/>
    <property type="molecule type" value="Genomic_DNA"/>
</dbReference>
<feature type="compositionally biased region" description="Low complexity" evidence="17">
    <location>
        <begin position="125"/>
        <end position="161"/>
    </location>
</feature>
<feature type="compositionally biased region" description="Acidic residues" evidence="17">
    <location>
        <begin position="189"/>
        <end position="221"/>
    </location>
</feature>
<dbReference type="GO" id="GO:0015031">
    <property type="term" value="P:protein transport"/>
    <property type="evidence" value="ECO:0007669"/>
    <property type="project" value="UniProtKB-KW"/>
</dbReference>
<comment type="cofactor">
    <cofactor evidence="1">
        <name>Mg(2+)</name>
        <dbReference type="ChEBI" id="CHEBI:18420"/>
    </cofactor>
</comment>
<dbReference type="PANTHER" id="PTHR10903:SF135">
    <property type="entry name" value="TRANSLOCASE OF CHLOROPLAST 120, CHLOROPLASTIC-RELATED"/>
    <property type="match status" value="1"/>
</dbReference>
<dbReference type="Proteomes" id="UP000660262">
    <property type="component" value="Unassembled WGS sequence"/>
</dbReference>
<keyword evidence="6" id="KW-0479">Metal-binding</keyword>